<dbReference type="CDD" id="cd14306">
    <property type="entry name" value="UBA_VP13D"/>
    <property type="match status" value="1"/>
</dbReference>
<dbReference type="InterPro" id="IPR026847">
    <property type="entry name" value="VPS13"/>
</dbReference>
<accession>A0A8K0P1F2</accession>
<gene>
    <name evidence="2" type="ORF">J437_LFUL010067</name>
</gene>
<dbReference type="GO" id="GO:0045053">
    <property type="term" value="P:protein retention in Golgi apparatus"/>
    <property type="evidence" value="ECO:0007669"/>
    <property type="project" value="TreeGrafter"/>
</dbReference>
<evidence type="ECO:0000313" key="2">
    <source>
        <dbReference type="EMBL" id="KAG8229492.1"/>
    </source>
</evidence>
<sequence length="837" mass="94189">MCHVPDVSIHGKLSALHGALDLSQYKLVRGFFSYHFVETDDVPMPMEIPPEMLSSRDNTPTINLEEKAWTFLAISLDLVNVSIKLQHSHGTTMEDSSIRRTPKTSLACVDFIKSRLLLEILSDGSRDVDLVSQEILITDTRYQDEPVNKRSNVFANILQPIKSASLNSQVQAEVHHRQDLYSFLLLLMKRKDFSKFTILLNNMRLMAILDWWEEIRDFIVQNADSPVDSQSCDRMRKIYQTAEPKTIITEDANKYPFELNLNVTESEVVFVEDTSLWDTNAVILKSTTVISYRPMEVERPLWCNLNHCEVFSCVLGGMEDETALSIIDPVTINMEITCKAIRCPSEEAEAAEAVFDAGQNYSNLLEKVLEVQIAHLSVRLSYHDVRMFSRMLNSIPKQTLSARSQVTGDDTRPANVAIDQIKKLTVLGFAPDDCALALEKCEGELEEAALWLTQNAVPLPAPFFSSHSHFISIGPQTLTADQDSSGVPDGNESNEESILSCDYIEVKMGCFSICIIDDCRDADVPLLELSLAQLELHQRLTPPTPQESSSENLAVREAWGGVASFIFSSDYYNRLLSGWEPFIEPWRCETSWGRSLPSDISRTECLRIELESQKVLNINVTSSLIELYHMVKENWTEDYYSLSSPKGDRYDASGKLVKSSAVSPPGYRRRSPFVPFALQNDTGSPLWFTTVIATPDNLHGSISRMHPSLLSESETTWTSVAPGDVVPFSFEGRGKVRHRDTHKLRLHQIGVRVEGWHPVGPVSVDQVGIFFRHADPEAQFDGGLSVARVVFQVTLEGSARKLVTIRSALLMTNRLKEIIELKMERNSSPDGMHVYVY</sequence>
<dbReference type="OrthoDB" id="272810at2759"/>
<dbReference type="Gene3D" id="1.10.8.10">
    <property type="entry name" value="DNA helicase RuvA subunit, C-terminal domain"/>
    <property type="match status" value="1"/>
</dbReference>
<keyword evidence="3" id="KW-1185">Reference proteome</keyword>
<evidence type="ECO:0000259" key="1">
    <source>
        <dbReference type="PROSITE" id="PS50030"/>
    </source>
</evidence>
<comment type="caution">
    <text evidence="2">The sequence shown here is derived from an EMBL/GenBank/DDBJ whole genome shotgun (WGS) entry which is preliminary data.</text>
</comment>
<dbReference type="Pfam" id="PF25036">
    <property type="entry name" value="VPS13_VAB"/>
    <property type="match status" value="1"/>
</dbReference>
<dbReference type="PANTHER" id="PTHR16166">
    <property type="entry name" value="VACUOLAR PROTEIN SORTING-ASSOCIATED PROTEIN VPS13"/>
    <property type="match status" value="1"/>
</dbReference>
<dbReference type="PANTHER" id="PTHR16166:SF141">
    <property type="entry name" value="INTERMEMBRANE LIPID TRANSFER PROTEIN VPS13D"/>
    <property type="match status" value="1"/>
</dbReference>
<proteinExistence type="predicted"/>
<protein>
    <recommendedName>
        <fullName evidence="1">UBA domain-containing protein</fullName>
    </recommendedName>
</protein>
<organism evidence="2 3">
    <name type="scientific">Ladona fulva</name>
    <name type="common">Scarce chaser dragonfly</name>
    <name type="synonym">Libellula fulva</name>
    <dbReference type="NCBI Taxonomy" id="123851"/>
    <lineage>
        <taxon>Eukaryota</taxon>
        <taxon>Metazoa</taxon>
        <taxon>Ecdysozoa</taxon>
        <taxon>Arthropoda</taxon>
        <taxon>Hexapoda</taxon>
        <taxon>Insecta</taxon>
        <taxon>Pterygota</taxon>
        <taxon>Palaeoptera</taxon>
        <taxon>Odonata</taxon>
        <taxon>Epiprocta</taxon>
        <taxon>Anisoptera</taxon>
        <taxon>Libelluloidea</taxon>
        <taxon>Libellulidae</taxon>
        <taxon>Ladona</taxon>
    </lineage>
</organism>
<dbReference type="InterPro" id="IPR009060">
    <property type="entry name" value="UBA-like_sf"/>
</dbReference>
<name>A0A8K0P1F2_LADFU</name>
<dbReference type="Pfam" id="PF25033">
    <property type="entry name" value="VPS13_M"/>
    <property type="match status" value="1"/>
</dbReference>
<dbReference type="EMBL" id="KZ308432">
    <property type="protein sequence ID" value="KAG8229492.1"/>
    <property type="molecule type" value="Genomic_DNA"/>
</dbReference>
<dbReference type="InterPro" id="IPR009543">
    <property type="entry name" value="VPS13_VAB"/>
</dbReference>
<reference evidence="2" key="1">
    <citation type="submission" date="2013-04" db="EMBL/GenBank/DDBJ databases">
        <authorList>
            <person name="Qu J."/>
            <person name="Murali S.C."/>
            <person name="Bandaranaike D."/>
            <person name="Bellair M."/>
            <person name="Blankenburg K."/>
            <person name="Chao H."/>
            <person name="Dinh H."/>
            <person name="Doddapaneni H."/>
            <person name="Downs B."/>
            <person name="Dugan-Rocha S."/>
            <person name="Elkadiri S."/>
            <person name="Gnanaolivu R.D."/>
            <person name="Hernandez B."/>
            <person name="Javaid M."/>
            <person name="Jayaseelan J.C."/>
            <person name="Lee S."/>
            <person name="Li M."/>
            <person name="Ming W."/>
            <person name="Munidasa M."/>
            <person name="Muniz J."/>
            <person name="Nguyen L."/>
            <person name="Ongeri F."/>
            <person name="Osuji N."/>
            <person name="Pu L.-L."/>
            <person name="Puazo M."/>
            <person name="Qu C."/>
            <person name="Quiroz J."/>
            <person name="Raj R."/>
            <person name="Weissenberger G."/>
            <person name="Xin Y."/>
            <person name="Zou X."/>
            <person name="Han Y."/>
            <person name="Richards S."/>
            <person name="Worley K."/>
            <person name="Muzny D."/>
            <person name="Gibbs R."/>
        </authorList>
    </citation>
    <scope>NUCLEOTIDE SEQUENCE</scope>
    <source>
        <strain evidence="2">Sampled in the wild</strain>
    </source>
</reference>
<dbReference type="GO" id="GO:0007005">
    <property type="term" value="P:mitochondrion organization"/>
    <property type="evidence" value="ECO:0007669"/>
    <property type="project" value="TreeGrafter"/>
</dbReference>
<feature type="domain" description="UBA" evidence="1">
    <location>
        <begin position="407"/>
        <end position="455"/>
    </location>
</feature>
<dbReference type="Proteomes" id="UP000792457">
    <property type="component" value="Unassembled WGS sequence"/>
</dbReference>
<dbReference type="AlphaFoldDB" id="A0A8K0P1F2"/>
<dbReference type="InterPro" id="IPR015940">
    <property type="entry name" value="UBA"/>
</dbReference>
<reference evidence="2" key="2">
    <citation type="submission" date="2017-10" db="EMBL/GenBank/DDBJ databases">
        <title>Ladona fulva Genome sequencing and assembly.</title>
        <authorList>
            <person name="Murali S."/>
            <person name="Richards S."/>
            <person name="Bandaranaike D."/>
            <person name="Bellair M."/>
            <person name="Blankenburg K."/>
            <person name="Chao H."/>
            <person name="Dinh H."/>
            <person name="Doddapaneni H."/>
            <person name="Dugan-Rocha S."/>
            <person name="Elkadiri S."/>
            <person name="Gnanaolivu R."/>
            <person name="Hernandez B."/>
            <person name="Skinner E."/>
            <person name="Javaid M."/>
            <person name="Lee S."/>
            <person name="Li M."/>
            <person name="Ming W."/>
            <person name="Munidasa M."/>
            <person name="Muniz J."/>
            <person name="Nguyen L."/>
            <person name="Hughes D."/>
            <person name="Osuji N."/>
            <person name="Pu L.-L."/>
            <person name="Puazo M."/>
            <person name="Qu C."/>
            <person name="Quiroz J."/>
            <person name="Raj R."/>
            <person name="Weissenberger G."/>
            <person name="Xin Y."/>
            <person name="Zou X."/>
            <person name="Han Y."/>
            <person name="Worley K."/>
            <person name="Muzny D."/>
            <person name="Gibbs R."/>
        </authorList>
    </citation>
    <scope>NUCLEOTIDE SEQUENCE</scope>
    <source>
        <strain evidence="2">Sampled in the wild</strain>
    </source>
</reference>
<dbReference type="SUPFAM" id="SSF46934">
    <property type="entry name" value="UBA-like"/>
    <property type="match status" value="1"/>
</dbReference>
<dbReference type="GO" id="GO:0006623">
    <property type="term" value="P:protein targeting to vacuole"/>
    <property type="evidence" value="ECO:0007669"/>
    <property type="project" value="TreeGrafter"/>
</dbReference>
<evidence type="ECO:0000313" key="3">
    <source>
        <dbReference type="Proteomes" id="UP000792457"/>
    </source>
</evidence>
<dbReference type="InterPro" id="IPR056747">
    <property type="entry name" value="VPS13-like_M"/>
</dbReference>
<dbReference type="PROSITE" id="PS50030">
    <property type="entry name" value="UBA"/>
    <property type="match status" value="1"/>
</dbReference>
<dbReference type="InterPro" id="IPR041969">
    <property type="entry name" value="VP13D_UBA"/>
</dbReference>